<gene>
    <name evidence="1" type="ORF">LCMAC102_01840</name>
</gene>
<organism evidence="1">
    <name type="scientific">Marseillevirus LCMAC102</name>
    <dbReference type="NCBI Taxonomy" id="2506603"/>
    <lineage>
        <taxon>Viruses</taxon>
        <taxon>Varidnaviria</taxon>
        <taxon>Bamfordvirae</taxon>
        <taxon>Nucleocytoviricota</taxon>
        <taxon>Megaviricetes</taxon>
        <taxon>Pimascovirales</taxon>
        <taxon>Pimascovirales incertae sedis</taxon>
        <taxon>Marseilleviridae</taxon>
    </lineage>
</organism>
<evidence type="ECO:0000313" key="1">
    <source>
        <dbReference type="EMBL" id="QBK86389.1"/>
    </source>
</evidence>
<protein>
    <submittedName>
        <fullName evidence="1">Uncharacterized protein</fullName>
    </submittedName>
</protein>
<proteinExistence type="predicted"/>
<sequence>MGHTVQNHSKLGKVVNKEHAYIYIVGVISDARNDDAPRFCPGENMYFTCDREKAIDEAKRMKKIIPDTYKDGCDSCEYPSECSIHYVVVHIIEYDNGYHLLQSCVLPGAFGGQIGIMGIEDFCDIPYSKKDAIIPEKMYCIGEIGNMQYFTGGWFNLTSSPEWVQRSWVDKLDWKCHAQIKWEEPMNPWVPGGGKNTKFGEKMRDALTIETVYI</sequence>
<reference evidence="1" key="1">
    <citation type="journal article" date="2019" name="MBio">
        <title>Virus Genomes from Deep Sea Sediments Expand the Ocean Megavirome and Support Independent Origins of Viral Gigantism.</title>
        <authorList>
            <person name="Backstrom D."/>
            <person name="Yutin N."/>
            <person name="Jorgensen S.L."/>
            <person name="Dharamshi J."/>
            <person name="Homa F."/>
            <person name="Zaremba-Niedwiedzka K."/>
            <person name="Spang A."/>
            <person name="Wolf Y.I."/>
            <person name="Koonin E.V."/>
            <person name="Ettema T.J."/>
        </authorList>
    </citation>
    <scope>NUCLEOTIDE SEQUENCE</scope>
</reference>
<name>A0A481YTI9_9VIRU</name>
<dbReference type="EMBL" id="MK500334">
    <property type="protein sequence ID" value="QBK86389.1"/>
    <property type="molecule type" value="Genomic_DNA"/>
</dbReference>
<accession>A0A481YTI9</accession>